<evidence type="ECO:0000313" key="8">
    <source>
        <dbReference type="Proteomes" id="UP000032101"/>
    </source>
</evidence>
<feature type="domain" description="EamA" evidence="6">
    <location>
        <begin position="157"/>
        <end position="287"/>
    </location>
</feature>
<feature type="transmembrane region" description="Helical" evidence="5">
    <location>
        <begin position="185"/>
        <end position="203"/>
    </location>
</feature>
<dbReference type="OrthoDB" id="321830at2"/>
<feature type="transmembrane region" description="Helical" evidence="5">
    <location>
        <begin position="14"/>
        <end position="34"/>
    </location>
</feature>
<accession>A0A0D0P9K1</accession>
<feature type="transmembrane region" description="Helical" evidence="5">
    <location>
        <begin position="46"/>
        <end position="65"/>
    </location>
</feature>
<feature type="transmembrane region" description="Helical" evidence="5">
    <location>
        <begin position="155"/>
        <end position="173"/>
    </location>
</feature>
<reference evidence="7 8" key="1">
    <citation type="submission" date="2015-01" db="EMBL/GenBank/DDBJ databases">
        <title>Draft Genome Sequence of the Biocontrol and Plant Growth-Promoting Rhizobacteria (PGPR) Pseudomonas fluorescens UM270.</title>
        <authorList>
            <person name="Hernandez-Salmeron J.E."/>
            <person name="Santoyo G."/>
            <person name="Moreno-Hagelsieb G."/>
            <person name="Hernandez-Leon R."/>
        </authorList>
    </citation>
    <scope>NUCLEOTIDE SEQUENCE [LARGE SCALE GENOMIC DNA]</scope>
    <source>
        <strain evidence="7 8">UM270</strain>
    </source>
</reference>
<dbReference type="GO" id="GO:0016020">
    <property type="term" value="C:membrane"/>
    <property type="evidence" value="ECO:0007669"/>
    <property type="project" value="UniProtKB-SubCell"/>
</dbReference>
<keyword evidence="2 5" id="KW-0812">Transmembrane</keyword>
<dbReference type="SUPFAM" id="SSF103481">
    <property type="entry name" value="Multidrug resistance efflux transporter EmrE"/>
    <property type="match status" value="2"/>
</dbReference>
<evidence type="ECO:0000256" key="3">
    <source>
        <dbReference type="ARBA" id="ARBA00022989"/>
    </source>
</evidence>
<evidence type="ECO:0000256" key="4">
    <source>
        <dbReference type="ARBA" id="ARBA00023136"/>
    </source>
</evidence>
<gene>
    <name evidence="7" type="ORF">RL74_12780</name>
</gene>
<dbReference type="EMBL" id="JXNZ01000101">
    <property type="protein sequence ID" value="KIQ59019.1"/>
    <property type="molecule type" value="Genomic_DNA"/>
</dbReference>
<evidence type="ECO:0000259" key="6">
    <source>
        <dbReference type="Pfam" id="PF00892"/>
    </source>
</evidence>
<feature type="transmembrane region" description="Helical" evidence="5">
    <location>
        <begin position="102"/>
        <end position="119"/>
    </location>
</feature>
<dbReference type="InterPro" id="IPR037185">
    <property type="entry name" value="EmrE-like"/>
</dbReference>
<dbReference type="RefSeq" id="WP_042730157.1">
    <property type="nucleotide sequence ID" value="NZ_JXNZ01000101.1"/>
</dbReference>
<feature type="transmembrane region" description="Helical" evidence="5">
    <location>
        <begin position="215"/>
        <end position="233"/>
    </location>
</feature>
<evidence type="ECO:0000256" key="2">
    <source>
        <dbReference type="ARBA" id="ARBA00022692"/>
    </source>
</evidence>
<evidence type="ECO:0000256" key="5">
    <source>
        <dbReference type="SAM" id="Phobius"/>
    </source>
</evidence>
<comment type="subcellular location">
    <subcellularLocation>
        <location evidence="1">Membrane</location>
        <topology evidence="1">Multi-pass membrane protein</topology>
    </subcellularLocation>
</comment>
<proteinExistence type="predicted"/>
<evidence type="ECO:0000256" key="1">
    <source>
        <dbReference type="ARBA" id="ARBA00004141"/>
    </source>
</evidence>
<dbReference type="PANTHER" id="PTHR32322">
    <property type="entry name" value="INNER MEMBRANE TRANSPORTER"/>
    <property type="match status" value="1"/>
</dbReference>
<dbReference type="Proteomes" id="UP000032101">
    <property type="component" value="Unassembled WGS sequence"/>
</dbReference>
<feature type="transmembrane region" description="Helical" evidence="5">
    <location>
        <begin position="270"/>
        <end position="287"/>
    </location>
</feature>
<comment type="caution">
    <text evidence="7">The sequence shown here is derived from an EMBL/GenBank/DDBJ whole genome shotgun (WGS) entry which is preliminary data.</text>
</comment>
<dbReference type="PATRIC" id="fig|294.124.peg.2633"/>
<organism evidence="7 8">
    <name type="scientific">Pseudomonas fluorescens</name>
    <dbReference type="NCBI Taxonomy" id="294"/>
    <lineage>
        <taxon>Bacteria</taxon>
        <taxon>Pseudomonadati</taxon>
        <taxon>Pseudomonadota</taxon>
        <taxon>Gammaproteobacteria</taxon>
        <taxon>Pseudomonadales</taxon>
        <taxon>Pseudomonadaceae</taxon>
        <taxon>Pseudomonas</taxon>
    </lineage>
</organism>
<feature type="domain" description="EamA" evidence="6">
    <location>
        <begin position="17"/>
        <end position="145"/>
    </location>
</feature>
<dbReference type="PANTHER" id="PTHR32322:SF9">
    <property type="entry name" value="AMINO-ACID METABOLITE EFFLUX PUMP-RELATED"/>
    <property type="match status" value="1"/>
</dbReference>
<dbReference type="InterPro" id="IPR050638">
    <property type="entry name" value="AA-Vitamin_Transporters"/>
</dbReference>
<keyword evidence="3 5" id="KW-1133">Transmembrane helix</keyword>
<protein>
    <submittedName>
        <fullName evidence="7">Membrane protein</fullName>
    </submittedName>
</protein>
<evidence type="ECO:0000313" key="7">
    <source>
        <dbReference type="EMBL" id="KIQ59019.1"/>
    </source>
</evidence>
<sequence length="292" mass="30760">MTTITPIGRRERRFPGWVFQAMVCLVAFAANSIFCRQALMQDQIDPASFTAIRLLSGAVFLLCLIRSRQPRPAMGGSWRAGLALFLYAYLFSIAYVRLGAGVGALILFGAVQVTMFACAWKQGEPVQKKALIGMSLAFCGLLVLLLPGADTPPMGSALLMAVSGMAWGAYSLLGKGCANPLADTAGNFARTLAMLCVLGPIMLLGSHPRLSVPGVLYALASGILASGCGYALWYGTVKKISAQHAATLQLGVPILASLGGVWLLDEPMSIRLLTVSIVVLGGIALSLRARIA</sequence>
<feature type="transmembrane region" description="Helical" evidence="5">
    <location>
        <begin position="77"/>
        <end position="96"/>
    </location>
</feature>
<feature type="transmembrane region" description="Helical" evidence="5">
    <location>
        <begin position="245"/>
        <end position="264"/>
    </location>
</feature>
<dbReference type="AlphaFoldDB" id="A0A0D0P9K1"/>
<feature type="transmembrane region" description="Helical" evidence="5">
    <location>
        <begin position="131"/>
        <end position="149"/>
    </location>
</feature>
<keyword evidence="4 5" id="KW-0472">Membrane</keyword>
<dbReference type="InterPro" id="IPR000620">
    <property type="entry name" value="EamA_dom"/>
</dbReference>
<dbReference type="Pfam" id="PF00892">
    <property type="entry name" value="EamA"/>
    <property type="match status" value="2"/>
</dbReference>
<name>A0A0D0P9K1_PSEFL</name>